<name>A0ABX0WS65_9BURK</name>
<evidence type="ECO:0000259" key="7">
    <source>
        <dbReference type="Pfam" id="PF01593"/>
    </source>
</evidence>
<organism evidence="8 9">
    <name type="scientific">Paenalcaligenes hominis</name>
    <dbReference type="NCBI Taxonomy" id="643674"/>
    <lineage>
        <taxon>Bacteria</taxon>
        <taxon>Pseudomonadati</taxon>
        <taxon>Pseudomonadota</taxon>
        <taxon>Betaproteobacteria</taxon>
        <taxon>Burkholderiales</taxon>
        <taxon>Alcaligenaceae</taxon>
        <taxon>Paenalcaligenes</taxon>
    </lineage>
</organism>
<evidence type="ECO:0000256" key="3">
    <source>
        <dbReference type="ARBA" id="ARBA00012535"/>
    </source>
</evidence>
<dbReference type="EMBL" id="JAATIZ010000003">
    <property type="protein sequence ID" value="NJB65613.1"/>
    <property type="molecule type" value="Genomic_DNA"/>
</dbReference>
<dbReference type="InterPro" id="IPR002937">
    <property type="entry name" value="Amino_oxidase"/>
</dbReference>
<evidence type="ECO:0000256" key="6">
    <source>
        <dbReference type="ARBA" id="ARBA00047321"/>
    </source>
</evidence>
<dbReference type="Pfam" id="PF01593">
    <property type="entry name" value="Amino_oxidase"/>
    <property type="match status" value="1"/>
</dbReference>
<evidence type="ECO:0000313" key="8">
    <source>
        <dbReference type="EMBL" id="NJB65613.1"/>
    </source>
</evidence>
<dbReference type="InterPro" id="IPR050281">
    <property type="entry name" value="Flavin_monoamine_oxidase"/>
</dbReference>
<dbReference type="EC" id="1.13.12.3" evidence="3"/>
<comment type="similarity">
    <text evidence="2">Belongs to the tryptophan 2-monooxygenase family.</text>
</comment>
<dbReference type="RefSeq" id="WP_229711118.1">
    <property type="nucleotide sequence ID" value="NZ_BMCQ01000003.1"/>
</dbReference>
<keyword evidence="8" id="KW-0560">Oxidoreductase</keyword>
<sequence>MAKGLPMTRRQLLSMIGYAAGASVMYQSMTSLGYAAESSYTGPVQLKGKPKKGTSVVVLGAGLAGMVAALELRNAGYNVKILEYQNRAGGRNISWRRGVEHVELGGEKQVCEFDEGQYFNPGPWRIPFHHHAVLDYCKRLGVKMEPFLELNFNSLLHSTTAFDGKPQKYSHILSDYRGGVTELLAKAVNAGALDQEVTTEDKEVLLASLKNHGALDSEYRYVKGPDTSLRRGYKKAPGGGLDARPEYSEPIKFSDVVNSKLWANMEVHFLEEFQSTMFQPVGGMDQIGQAFYRELKDIVQLNAKVVEIKQDDTGVTVHYTDTNGGDEVKTERADFCVNTIPLSVLSQIPMNVGRPMQDAINAVPYGPSIKVGTQYKRRFWEQDEHIYGGISYTDLPITQISYPSAGADLFSDGKGVLLNGYMFGLDALKFGSMPVKERIAKALEYSAQLHPQIKEEAETSMVMSWSRVPWTLGCFGVWTDKKREQHYDNLCRMDGRIVLAGEHASYIPAWQEGAVLSGIAAIEQLHEKAMAK</sequence>
<dbReference type="Gene3D" id="3.50.50.60">
    <property type="entry name" value="FAD/NAD(P)-binding domain"/>
    <property type="match status" value="1"/>
</dbReference>
<protein>
    <recommendedName>
        <fullName evidence="4">Tryptophan 2-monooxygenase</fullName>
        <ecNumber evidence="3">1.13.12.3</ecNumber>
    </recommendedName>
</protein>
<evidence type="ECO:0000256" key="1">
    <source>
        <dbReference type="ARBA" id="ARBA00004814"/>
    </source>
</evidence>
<dbReference type="GO" id="GO:0097621">
    <property type="term" value="F:monoamine oxidase activity"/>
    <property type="evidence" value="ECO:0007669"/>
    <property type="project" value="UniProtKB-EC"/>
</dbReference>
<feature type="domain" description="Amine oxidase" evidence="7">
    <location>
        <begin position="63"/>
        <end position="521"/>
    </location>
</feature>
<dbReference type="SUPFAM" id="SSF51905">
    <property type="entry name" value="FAD/NAD(P)-binding domain"/>
    <property type="match status" value="1"/>
</dbReference>
<evidence type="ECO:0000256" key="2">
    <source>
        <dbReference type="ARBA" id="ARBA00005833"/>
    </source>
</evidence>
<dbReference type="InterPro" id="IPR036188">
    <property type="entry name" value="FAD/NAD-bd_sf"/>
</dbReference>
<keyword evidence="9" id="KW-1185">Reference proteome</keyword>
<accession>A0ABX0WS65</accession>
<keyword evidence="5" id="KW-0073">Auxin biosynthesis</keyword>
<comment type="pathway">
    <text evidence="1">Plant hormone metabolism; auxin biosynthesis.</text>
</comment>
<reference evidence="8 9" key="1">
    <citation type="submission" date="2020-03" db="EMBL/GenBank/DDBJ databases">
        <title>Genomic Encyclopedia of Type Strains, Phase IV (KMG-IV): sequencing the most valuable type-strain genomes for metagenomic binning, comparative biology and taxonomic classification.</title>
        <authorList>
            <person name="Goeker M."/>
        </authorList>
    </citation>
    <scope>NUCLEOTIDE SEQUENCE [LARGE SCALE GENOMIC DNA]</scope>
    <source>
        <strain evidence="8 9">DSM 26613</strain>
    </source>
</reference>
<comment type="catalytic activity">
    <reaction evidence="6">
        <text>L-tryptophan + O2 = indole-3-acetamide + CO2 + H2O</text>
        <dbReference type="Rhea" id="RHEA:16165"/>
        <dbReference type="ChEBI" id="CHEBI:15377"/>
        <dbReference type="ChEBI" id="CHEBI:15379"/>
        <dbReference type="ChEBI" id="CHEBI:16031"/>
        <dbReference type="ChEBI" id="CHEBI:16526"/>
        <dbReference type="ChEBI" id="CHEBI:57912"/>
        <dbReference type="EC" id="1.13.12.3"/>
    </reaction>
</comment>
<evidence type="ECO:0000256" key="4">
    <source>
        <dbReference type="ARBA" id="ARBA00017871"/>
    </source>
</evidence>
<gene>
    <name evidence="8" type="ORF">GGR41_001862</name>
</gene>
<dbReference type="Gene3D" id="3.90.660.10">
    <property type="match status" value="1"/>
</dbReference>
<dbReference type="Gene3D" id="1.20.1440.240">
    <property type="match status" value="1"/>
</dbReference>
<dbReference type="Proteomes" id="UP000783934">
    <property type="component" value="Unassembled WGS sequence"/>
</dbReference>
<evidence type="ECO:0000313" key="9">
    <source>
        <dbReference type="Proteomes" id="UP000783934"/>
    </source>
</evidence>
<proteinExistence type="inferred from homology"/>
<dbReference type="PANTHER" id="PTHR10742">
    <property type="entry name" value="FLAVIN MONOAMINE OXIDASE"/>
    <property type="match status" value="1"/>
</dbReference>
<dbReference type="PANTHER" id="PTHR10742:SF342">
    <property type="entry name" value="AMINE OXIDASE"/>
    <property type="match status" value="1"/>
</dbReference>
<dbReference type="SUPFAM" id="SSF54373">
    <property type="entry name" value="FAD-linked reductases, C-terminal domain"/>
    <property type="match status" value="1"/>
</dbReference>
<comment type="caution">
    <text evidence="8">The sequence shown here is derived from an EMBL/GenBank/DDBJ whole genome shotgun (WGS) entry which is preliminary data.</text>
</comment>
<evidence type="ECO:0000256" key="5">
    <source>
        <dbReference type="ARBA" id="ARBA00023070"/>
    </source>
</evidence>